<comment type="cofactor">
    <cofactor evidence="2">
        <name>Mn(2+)</name>
        <dbReference type="ChEBI" id="CHEBI:29035"/>
    </cofactor>
    <text evidence="2">The Mn(2+) ion enhances activity.</text>
</comment>
<dbReference type="SUPFAM" id="SSF53187">
    <property type="entry name" value="Zn-dependent exopeptidases"/>
    <property type="match status" value="1"/>
</dbReference>
<protein>
    <submittedName>
        <fullName evidence="3">Peptidase M20</fullName>
    </submittedName>
</protein>
<proteinExistence type="predicted"/>
<name>A0A0P7KET2_9RHOB</name>
<feature type="binding site" evidence="2">
    <location>
        <position position="101"/>
    </location>
    <ligand>
        <name>Mn(2+)</name>
        <dbReference type="ChEBI" id="CHEBI:29035"/>
        <label>2</label>
    </ligand>
</feature>
<keyword evidence="2" id="KW-0464">Manganese</keyword>
<dbReference type="NCBIfam" id="TIGR01891">
    <property type="entry name" value="amidohydrolases"/>
    <property type="match status" value="1"/>
</dbReference>
<dbReference type="AlphaFoldDB" id="A0A0P7KET2"/>
<feature type="binding site" evidence="2">
    <location>
        <position position="136"/>
    </location>
    <ligand>
        <name>Mn(2+)</name>
        <dbReference type="ChEBI" id="CHEBI:29035"/>
        <label>2</label>
    </ligand>
</feature>
<evidence type="ECO:0000256" key="1">
    <source>
        <dbReference type="ARBA" id="ARBA00022801"/>
    </source>
</evidence>
<dbReference type="PANTHER" id="PTHR11014">
    <property type="entry name" value="PEPTIDASE M20 FAMILY MEMBER"/>
    <property type="match status" value="1"/>
</dbReference>
<dbReference type="PIRSF" id="PIRSF005962">
    <property type="entry name" value="Pept_M20D_amidohydro"/>
    <property type="match status" value="1"/>
</dbReference>
<dbReference type="EMBL" id="LKBA01000023">
    <property type="protein sequence ID" value="KPN61956.1"/>
    <property type="molecule type" value="Genomic_DNA"/>
</dbReference>
<organism evidence="3 4">
    <name type="scientific">Aliiroseovarius crassostreae</name>
    <dbReference type="NCBI Taxonomy" id="154981"/>
    <lineage>
        <taxon>Bacteria</taxon>
        <taxon>Pseudomonadati</taxon>
        <taxon>Pseudomonadota</taxon>
        <taxon>Alphaproteobacteria</taxon>
        <taxon>Rhodobacterales</taxon>
        <taxon>Paracoccaceae</taxon>
        <taxon>Aliiroseovarius</taxon>
    </lineage>
</organism>
<evidence type="ECO:0000313" key="3">
    <source>
        <dbReference type="EMBL" id="KPN61956.1"/>
    </source>
</evidence>
<feature type="binding site" evidence="2">
    <location>
        <position position="357"/>
    </location>
    <ligand>
        <name>Mn(2+)</name>
        <dbReference type="ChEBI" id="CHEBI:29035"/>
        <label>2</label>
    </ligand>
</feature>
<accession>A0A0P7KET2</accession>
<dbReference type="GO" id="GO:0046872">
    <property type="term" value="F:metal ion binding"/>
    <property type="evidence" value="ECO:0007669"/>
    <property type="project" value="UniProtKB-KW"/>
</dbReference>
<feature type="binding site" evidence="2">
    <location>
        <position position="162"/>
    </location>
    <ligand>
        <name>Mn(2+)</name>
        <dbReference type="ChEBI" id="CHEBI:29035"/>
        <label>2</label>
    </ligand>
</feature>
<dbReference type="Gene3D" id="3.30.70.360">
    <property type="match status" value="1"/>
</dbReference>
<feature type="binding site" evidence="2">
    <location>
        <position position="103"/>
    </location>
    <ligand>
        <name>Mn(2+)</name>
        <dbReference type="ChEBI" id="CHEBI:29035"/>
        <label>2</label>
    </ligand>
</feature>
<dbReference type="Gene3D" id="3.40.630.10">
    <property type="entry name" value="Zn peptidases"/>
    <property type="match status" value="1"/>
</dbReference>
<keyword evidence="4" id="KW-1185">Reference proteome</keyword>
<dbReference type="GO" id="GO:0016787">
    <property type="term" value="F:hydrolase activity"/>
    <property type="evidence" value="ECO:0007669"/>
    <property type="project" value="InterPro"/>
</dbReference>
<gene>
    <name evidence="3" type="ORF">AKJ29_04925</name>
</gene>
<keyword evidence="1" id="KW-0378">Hydrolase</keyword>
<evidence type="ECO:0000256" key="2">
    <source>
        <dbReference type="PIRSR" id="PIRSR005962-1"/>
    </source>
</evidence>
<dbReference type="RefSeq" id="WP_055192606.1">
    <property type="nucleotide sequence ID" value="NZ_FPBS01000025.1"/>
</dbReference>
<dbReference type="PANTHER" id="PTHR11014:SF169">
    <property type="entry name" value="CLAN MH, FAMILY M20, PEPTIDASE T-LIKE METALLOPEPTIDASE"/>
    <property type="match status" value="1"/>
</dbReference>
<reference evidence="3 4" key="1">
    <citation type="submission" date="2015-09" db="EMBL/GenBank/DDBJ databases">
        <title>Draft genome sequence of Aliiroseovarius crassostreae CV919-312TSm, the causative agent of Roseovarius Oyster Disease (formerly Juvenile Oyster Disease).</title>
        <authorList>
            <person name="Kessner L."/>
            <person name="Spinard E."/>
            <person name="Nelson D."/>
        </authorList>
    </citation>
    <scope>NUCLEOTIDE SEQUENCE [LARGE SCALE GENOMIC DNA]</scope>
    <source>
        <strain evidence="3 4">CV919-312</strain>
    </source>
</reference>
<dbReference type="InterPro" id="IPR017439">
    <property type="entry name" value="Amidohydrolase"/>
</dbReference>
<dbReference type="SUPFAM" id="SSF55031">
    <property type="entry name" value="Bacterial exopeptidase dimerisation domain"/>
    <property type="match status" value="1"/>
</dbReference>
<dbReference type="Pfam" id="PF01546">
    <property type="entry name" value="Peptidase_M20"/>
    <property type="match status" value="1"/>
</dbReference>
<dbReference type="STRING" id="154981.AKJ29_04925"/>
<evidence type="ECO:0000313" key="4">
    <source>
        <dbReference type="Proteomes" id="UP000050471"/>
    </source>
</evidence>
<sequence>MYRMPDEDLVELTRWRREMHRWPELSGQERETARRVVEVLTPLGPDHIETGLGGHGVAAVFRGAGKIRHRVMLRCELDGLPIEECSDAPYRSQYPGKGHLCGHDGHMAILIGVARTLAHRRFEGLDVILLFQPAEETGAGAKAVLADGRLQRLAPDIALSLHNVPGRVLGEIGLKAGPVNCASRGMRVAFNGCTAHASQPETGRSPGLAMAEVIFGFAAMAVGAPSEPDFRMATVTHASLGEKTFGIAPGAGEVWVTLRTLTNEAMDALVGDAEALVSDVAKAQGLSVNWSYQDVFAGCENDPVLTGQVKGAVESAGFAVSDGGLPMRWSEDFGVYSEIAQTVMLFVGSGVDTPALHNPDYDFPDALIRIGTEAFLASLNALGSTTPGPTVSGEGEG</sequence>
<dbReference type="InterPro" id="IPR036264">
    <property type="entry name" value="Bact_exopeptidase_dim_dom"/>
</dbReference>
<keyword evidence="2" id="KW-0479">Metal-binding</keyword>
<comment type="caution">
    <text evidence="3">The sequence shown here is derived from an EMBL/GenBank/DDBJ whole genome shotgun (WGS) entry which is preliminary data.</text>
</comment>
<dbReference type="OrthoDB" id="9777385at2"/>
<dbReference type="InterPro" id="IPR002933">
    <property type="entry name" value="Peptidase_M20"/>
</dbReference>
<dbReference type="Proteomes" id="UP000050471">
    <property type="component" value="Unassembled WGS sequence"/>
</dbReference>